<keyword evidence="3" id="KW-1185">Reference proteome</keyword>
<feature type="chain" id="PRO_5040285843" evidence="1">
    <location>
        <begin position="23"/>
        <end position="230"/>
    </location>
</feature>
<feature type="signal peptide" evidence="1">
    <location>
        <begin position="1"/>
        <end position="22"/>
    </location>
</feature>
<comment type="caution">
    <text evidence="2">The sequence shown here is derived from an EMBL/GenBank/DDBJ whole genome shotgun (WGS) entry which is preliminary data.</text>
</comment>
<dbReference type="OrthoDB" id="6575720at2759"/>
<protein>
    <submittedName>
        <fullName evidence="2">Uncharacterized protein</fullName>
    </submittedName>
</protein>
<dbReference type="Proteomes" id="UP001152888">
    <property type="component" value="Unassembled WGS sequence"/>
</dbReference>
<keyword evidence="1" id="KW-0732">Signal</keyword>
<dbReference type="EMBL" id="CAKOFQ010007230">
    <property type="protein sequence ID" value="CAH1995493.1"/>
    <property type="molecule type" value="Genomic_DNA"/>
</dbReference>
<organism evidence="2 3">
    <name type="scientific">Acanthoscelides obtectus</name>
    <name type="common">Bean weevil</name>
    <name type="synonym">Bruchus obtectus</name>
    <dbReference type="NCBI Taxonomy" id="200917"/>
    <lineage>
        <taxon>Eukaryota</taxon>
        <taxon>Metazoa</taxon>
        <taxon>Ecdysozoa</taxon>
        <taxon>Arthropoda</taxon>
        <taxon>Hexapoda</taxon>
        <taxon>Insecta</taxon>
        <taxon>Pterygota</taxon>
        <taxon>Neoptera</taxon>
        <taxon>Endopterygota</taxon>
        <taxon>Coleoptera</taxon>
        <taxon>Polyphaga</taxon>
        <taxon>Cucujiformia</taxon>
        <taxon>Chrysomeloidea</taxon>
        <taxon>Chrysomelidae</taxon>
        <taxon>Bruchinae</taxon>
        <taxon>Bruchini</taxon>
        <taxon>Acanthoscelides</taxon>
    </lineage>
</organism>
<dbReference type="AlphaFoldDB" id="A0A9P0LH11"/>
<gene>
    <name evidence="2" type="ORF">ACAOBT_LOCUS22646</name>
</gene>
<evidence type="ECO:0000313" key="3">
    <source>
        <dbReference type="Proteomes" id="UP001152888"/>
    </source>
</evidence>
<reference evidence="2" key="1">
    <citation type="submission" date="2022-03" db="EMBL/GenBank/DDBJ databases">
        <authorList>
            <person name="Sayadi A."/>
        </authorList>
    </citation>
    <scope>NUCLEOTIDE SEQUENCE</scope>
</reference>
<name>A0A9P0LH11_ACAOB</name>
<accession>A0A9P0LH11</accession>
<sequence>MQFLFILLIPTMLAFRTDKAETGSNFFEYLNNISKLVNKAFGKPLEQKPENHSNHLFGAFLRMLVLDNKKIGAIAVNAIITIAQLISSSLPLKQASNTPPMQRSMPSPESAYDTMMRNPEVAETFGNAIDRDLVEKVIEYVKERSLDEETGCLQLLICKSRPFFRRMQEVIAHRGNNTEFVEDAMYGYFPNVEEVADYADMCERKHPYCNESKKEYRSITNDKSTSKNYN</sequence>
<proteinExistence type="predicted"/>
<evidence type="ECO:0000256" key="1">
    <source>
        <dbReference type="SAM" id="SignalP"/>
    </source>
</evidence>
<evidence type="ECO:0000313" key="2">
    <source>
        <dbReference type="EMBL" id="CAH1995493.1"/>
    </source>
</evidence>